<sequence length="479" mass="53701">MLSFWMTNHSQKRVASSSSHVMIYLLDDEKILYRSKVKSIGTRLPRILCIKETFRMSNTVQSLTILVSTVPHAPQPISDKSKLLESCEIISKSIIPLEFNCLHIKSYRASLVSVGCISEEKIGSVQLTAMRSDCCNQHMEVEVVDLRGATPSATEFLHWNAAESPETKDCVLKSSVIHGNKNTSIERDEKETSPSIFTANRTSNGISDHPKSEGEIVDRNESLPTSVTVNEAKYEPSLDSDSKEQEECECLKKREVDRPDEVSFASWRQEGKCNEDDIVSVTNDYKDSFQIGNQPSQKKYSITGDHHPLLKQSEGKDDDDSVESLRIDPSRFDGNKSIAQEEKSLDIEKECFSREIVEDGSASLLPAFKGLRVISKDMSISSEDSIPLRRSKRKTSLESHLTHDSSSSSSFYSFDGLRRTFSISNKRMDGAHKFTGRKILSPSLSSSSSNDSISFNSYLLHGEKFRKYEDDDSILSDTS</sequence>
<organism evidence="2 3">
    <name type="scientific">Chaetoceros tenuissimus</name>
    <dbReference type="NCBI Taxonomy" id="426638"/>
    <lineage>
        <taxon>Eukaryota</taxon>
        <taxon>Sar</taxon>
        <taxon>Stramenopiles</taxon>
        <taxon>Ochrophyta</taxon>
        <taxon>Bacillariophyta</taxon>
        <taxon>Coscinodiscophyceae</taxon>
        <taxon>Chaetocerotophycidae</taxon>
        <taxon>Chaetocerotales</taxon>
        <taxon>Chaetocerotaceae</taxon>
        <taxon>Chaetoceros</taxon>
    </lineage>
</organism>
<feature type="compositionally biased region" description="Basic and acidic residues" evidence="1">
    <location>
        <begin position="323"/>
        <end position="332"/>
    </location>
</feature>
<accession>A0AAD3H0V3</accession>
<reference evidence="2 3" key="1">
    <citation type="journal article" date="2021" name="Sci. Rep.">
        <title>The genome of the diatom Chaetoceros tenuissimus carries an ancient integrated fragment of an extant virus.</title>
        <authorList>
            <person name="Hongo Y."/>
            <person name="Kimura K."/>
            <person name="Takaki Y."/>
            <person name="Yoshida Y."/>
            <person name="Baba S."/>
            <person name="Kobayashi G."/>
            <person name="Nagasaki K."/>
            <person name="Hano T."/>
            <person name="Tomaru Y."/>
        </authorList>
    </citation>
    <scope>NUCLEOTIDE SEQUENCE [LARGE SCALE GENOMIC DNA]</scope>
    <source>
        <strain evidence="2 3">NIES-3715</strain>
    </source>
</reference>
<evidence type="ECO:0000313" key="3">
    <source>
        <dbReference type="Proteomes" id="UP001054902"/>
    </source>
</evidence>
<keyword evidence="3" id="KW-1185">Reference proteome</keyword>
<proteinExistence type="predicted"/>
<dbReference type="AlphaFoldDB" id="A0AAD3H0V3"/>
<feature type="compositionally biased region" description="Polar residues" evidence="1">
    <location>
        <begin position="290"/>
        <end position="300"/>
    </location>
</feature>
<feature type="region of interest" description="Disordered" evidence="1">
    <location>
        <begin position="289"/>
        <end position="332"/>
    </location>
</feature>
<evidence type="ECO:0000256" key="1">
    <source>
        <dbReference type="SAM" id="MobiDB-lite"/>
    </source>
</evidence>
<evidence type="ECO:0000313" key="2">
    <source>
        <dbReference type="EMBL" id="GFH46156.1"/>
    </source>
</evidence>
<dbReference type="EMBL" id="BLLK01000022">
    <property type="protein sequence ID" value="GFH46156.1"/>
    <property type="molecule type" value="Genomic_DNA"/>
</dbReference>
<name>A0AAD3H0V3_9STRA</name>
<dbReference type="Proteomes" id="UP001054902">
    <property type="component" value="Unassembled WGS sequence"/>
</dbReference>
<protein>
    <submittedName>
        <fullName evidence="2">Uncharacterized protein</fullName>
    </submittedName>
</protein>
<gene>
    <name evidence="2" type="ORF">CTEN210_02630</name>
</gene>
<feature type="region of interest" description="Disordered" evidence="1">
    <location>
        <begin position="185"/>
        <end position="214"/>
    </location>
</feature>
<feature type="compositionally biased region" description="Polar residues" evidence="1">
    <location>
        <begin position="193"/>
        <end position="206"/>
    </location>
</feature>
<comment type="caution">
    <text evidence="2">The sequence shown here is derived from an EMBL/GenBank/DDBJ whole genome shotgun (WGS) entry which is preliminary data.</text>
</comment>